<feature type="region of interest" description="Disordered" evidence="4">
    <location>
        <begin position="248"/>
        <end position="274"/>
    </location>
</feature>
<dbReference type="GO" id="GO:0045892">
    <property type="term" value="P:negative regulation of DNA-templated transcription"/>
    <property type="evidence" value="ECO:0007669"/>
    <property type="project" value="TreeGrafter"/>
</dbReference>
<evidence type="ECO:0000256" key="2">
    <source>
        <dbReference type="ARBA" id="ARBA00023125"/>
    </source>
</evidence>
<sequence>MSRYNSADGERRSRFERARRVRDMLRSQVLADDFGGDFPPEDQLTREYQVSRNTVREALTMLVSEGVLRRRRGVGTTLVSSPLTRVYDRGRGFADSISGGRQRISYRTITLQLVPSVPMLRRRFGSAEREFVFWERLTILDGEPNATWSSYLPGQLAAPLLTHPRRENLGLDEAFAELPGVRPDRTRRVVQARLADARAAVLLGVEPDSAVLHIERSIYAHDGSLIELGYGSCRGARYAVAYETYSRSGAADESTTTGDPYPPIESEGDQFGVT</sequence>
<evidence type="ECO:0000313" key="7">
    <source>
        <dbReference type="Proteomes" id="UP000305778"/>
    </source>
</evidence>
<dbReference type="PANTHER" id="PTHR44846">
    <property type="entry name" value="MANNOSYL-D-GLYCERATE TRANSPORT/METABOLISM SYSTEM REPRESSOR MNGR-RELATED"/>
    <property type="match status" value="1"/>
</dbReference>
<dbReference type="PROSITE" id="PS50949">
    <property type="entry name" value="HTH_GNTR"/>
    <property type="match status" value="1"/>
</dbReference>
<name>A0A4U0RYP5_9ACTN</name>
<dbReference type="EMBL" id="SUMC01000079">
    <property type="protein sequence ID" value="TKA00843.1"/>
    <property type="molecule type" value="Genomic_DNA"/>
</dbReference>
<dbReference type="RefSeq" id="WP_136729315.1">
    <property type="nucleotide sequence ID" value="NZ_SUMC01000079.1"/>
</dbReference>
<dbReference type="PRINTS" id="PR00035">
    <property type="entry name" value="HTHGNTR"/>
</dbReference>
<keyword evidence="1" id="KW-0805">Transcription regulation</keyword>
<dbReference type="Pfam" id="PF07702">
    <property type="entry name" value="UTRA"/>
    <property type="match status" value="1"/>
</dbReference>
<evidence type="ECO:0000256" key="4">
    <source>
        <dbReference type="SAM" id="MobiDB-lite"/>
    </source>
</evidence>
<dbReference type="SMART" id="SM00345">
    <property type="entry name" value="HTH_GNTR"/>
    <property type="match status" value="1"/>
</dbReference>
<dbReference type="InterPro" id="IPR036390">
    <property type="entry name" value="WH_DNA-bd_sf"/>
</dbReference>
<dbReference type="InterPro" id="IPR000524">
    <property type="entry name" value="Tscrpt_reg_HTH_GntR"/>
</dbReference>
<dbReference type="OrthoDB" id="3194402at2"/>
<dbReference type="AlphaFoldDB" id="A0A4U0RYP5"/>
<evidence type="ECO:0000259" key="5">
    <source>
        <dbReference type="PROSITE" id="PS50949"/>
    </source>
</evidence>
<dbReference type="GO" id="GO:0003700">
    <property type="term" value="F:DNA-binding transcription factor activity"/>
    <property type="evidence" value="ECO:0007669"/>
    <property type="project" value="InterPro"/>
</dbReference>
<dbReference type="PANTHER" id="PTHR44846:SF17">
    <property type="entry name" value="GNTR-FAMILY TRANSCRIPTIONAL REGULATOR"/>
    <property type="match status" value="1"/>
</dbReference>
<dbReference type="InterPro" id="IPR050679">
    <property type="entry name" value="Bact_HTH_transcr_reg"/>
</dbReference>
<comment type="caution">
    <text evidence="6">The sequence shown here is derived from an EMBL/GenBank/DDBJ whole genome shotgun (WGS) entry which is preliminary data.</text>
</comment>
<dbReference type="CDD" id="cd07377">
    <property type="entry name" value="WHTH_GntR"/>
    <property type="match status" value="1"/>
</dbReference>
<gene>
    <name evidence="6" type="ORF">FCI23_41800</name>
</gene>
<dbReference type="InterPro" id="IPR011663">
    <property type="entry name" value="UTRA"/>
</dbReference>
<dbReference type="InterPro" id="IPR036388">
    <property type="entry name" value="WH-like_DNA-bd_sf"/>
</dbReference>
<dbReference type="SMART" id="SM00866">
    <property type="entry name" value="UTRA"/>
    <property type="match status" value="1"/>
</dbReference>
<evidence type="ECO:0000256" key="1">
    <source>
        <dbReference type="ARBA" id="ARBA00023015"/>
    </source>
</evidence>
<dbReference type="SUPFAM" id="SSF64288">
    <property type="entry name" value="Chorismate lyase-like"/>
    <property type="match status" value="1"/>
</dbReference>
<dbReference type="Gene3D" id="1.10.10.10">
    <property type="entry name" value="Winged helix-like DNA-binding domain superfamily/Winged helix DNA-binding domain"/>
    <property type="match status" value="1"/>
</dbReference>
<protein>
    <submittedName>
        <fullName evidence="6">GntR family transcriptional regulator</fullName>
    </submittedName>
</protein>
<reference evidence="6 7" key="1">
    <citation type="submission" date="2019-04" db="EMBL/GenBank/DDBJ databases">
        <title>Streptomyces oryziradicis sp. nov., a novel actinomycete isolated from rhizosphere soil of rice (Oryza sativa L.).</title>
        <authorList>
            <person name="Li C."/>
        </authorList>
    </citation>
    <scope>NUCLEOTIDE SEQUENCE [LARGE SCALE GENOMIC DNA]</scope>
    <source>
        <strain evidence="6 7">NEAU-C40</strain>
    </source>
</reference>
<evidence type="ECO:0000313" key="6">
    <source>
        <dbReference type="EMBL" id="TKA00843.1"/>
    </source>
</evidence>
<dbReference type="SUPFAM" id="SSF46785">
    <property type="entry name" value="Winged helix' DNA-binding domain"/>
    <property type="match status" value="1"/>
</dbReference>
<keyword evidence="2" id="KW-0238">DNA-binding</keyword>
<dbReference type="GO" id="GO:0003677">
    <property type="term" value="F:DNA binding"/>
    <property type="evidence" value="ECO:0007669"/>
    <property type="project" value="UniProtKB-KW"/>
</dbReference>
<accession>A0A4U0RYP5</accession>
<keyword evidence="3" id="KW-0804">Transcription</keyword>
<proteinExistence type="predicted"/>
<dbReference type="InterPro" id="IPR028978">
    <property type="entry name" value="Chorismate_lyase_/UTRA_dom_sf"/>
</dbReference>
<organism evidence="6 7">
    <name type="scientific">Actinacidiphila oryziradicis</name>
    <dbReference type="NCBI Taxonomy" id="2571141"/>
    <lineage>
        <taxon>Bacteria</taxon>
        <taxon>Bacillati</taxon>
        <taxon>Actinomycetota</taxon>
        <taxon>Actinomycetes</taxon>
        <taxon>Kitasatosporales</taxon>
        <taxon>Streptomycetaceae</taxon>
        <taxon>Actinacidiphila</taxon>
    </lineage>
</organism>
<dbReference type="Proteomes" id="UP000305778">
    <property type="component" value="Unassembled WGS sequence"/>
</dbReference>
<dbReference type="Gene3D" id="3.40.1410.10">
    <property type="entry name" value="Chorismate lyase-like"/>
    <property type="match status" value="1"/>
</dbReference>
<feature type="domain" description="HTH gntR-type" evidence="5">
    <location>
        <begin position="11"/>
        <end position="81"/>
    </location>
</feature>
<dbReference type="Pfam" id="PF00392">
    <property type="entry name" value="GntR"/>
    <property type="match status" value="1"/>
</dbReference>
<keyword evidence="7" id="KW-1185">Reference proteome</keyword>
<evidence type="ECO:0000256" key="3">
    <source>
        <dbReference type="ARBA" id="ARBA00023163"/>
    </source>
</evidence>